<evidence type="ECO:0000313" key="6">
    <source>
        <dbReference type="EMBL" id="MEF2254713.1"/>
    </source>
</evidence>
<evidence type="ECO:0000256" key="4">
    <source>
        <dbReference type="ARBA" id="ARBA00022842"/>
    </source>
</evidence>
<keyword evidence="3" id="KW-0378">Hydrolase</keyword>
<dbReference type="InterPro" id="IPR029060">
    <property type="entry name" value="PIN-like_dom_sf"/>
</dbReference>
<keyword evidence="1" id="KW-0540">Nuclease</keyword>
<keyword evidence="2" id="KW-0479">Metal-binding</keyword>
<reference evidence="6 7" key="1">
    <citation type="submission" date="2024-01" db="EMBL/GenBank/DDBJ databases">
        <title>the genome sequence of strain Microbacterium schleiferi NBRC 15075.</title>
        <authorList>
            <person name="Ding Y."/>
            <person name="Zhang G."/>
        </authorList>
    </citation>
    <scope>NUCLEOTIDE SEQUENCE [LARGE SCALE GENOMIC DNA]</scope>
    <source>
        <strain evidence="6 7">NBRC 15075</strain>
    </source>
</reference>
<evidence type="ECO:0000256" key="2">
    <source>
        <dbReference type="ARBA" id="ARBA00022723"/>
    </source>
</evidence>
<protein>
    <submittedName>
        <fullName evidence="6">PIN domain-containing protein</fullName>
    </submittedName>
</protein>
<comment type="caution">
    <text evidence="6">The sequence shown here is derived from an EMBL/GenBank/DDBJ whole genome shotgun (WGS) entry which is preliminary data.</text>
</comment>
<organism evidence="6 7">
    <name type="scientific">Microbacterium schleiferi</name>
    <dbReference type="NCBI Taxonomy" id="69362"/>
    <lineage>
        <taxon>Bacteria</taxon>
        <taxon>Bacillati</taxon>
        <taxon>Actinomycetota</taxon>
        <taxon>Actinomycetes</taxon>
        <taxon>Micrococcales</taxon>
        <taxon>Microbacteriaceae</taxon>
        <taxon>Microbacterium</taxon>
    </lineage>
</organism>
<evidence type="ECO:0000259" key="5">
    <source>
        <dbReference type="Pfam" id="PF01850"/>
    </source>
</evidence>
<dbReference type="SUPFAM" id="SSF88723">
    <property type="entry name" value="PIN domain-like"/>
    <property type="match status" value="1"/>
</dbReference>
<evidence type="ECO:0000313" key="7">
    <source>
        <dbReference type="Proteomes" id="UP001351900"/>
    </source>
</evidence>
<dbReference type="RefSeq" id="WP_331791201.1">
    <property type="nucleotide sequence ID" value="NZ_BAAAUO010000002.1"/>
</dbReference>
<feature type="domain" description="PIN" evidence="5">
    <location>
        <begin position="34"/>
        <end position="137"/>
    </location>
</feature>
<gene>
    <name evidence="6" type="ORF">V2V91_06110</name>
</gene>
<dbReference type="InterPro" id="IPR002716">
    <property type="entry name" value="PIN_dom"/>
</dbReference>
<dbReference type="Gene3D" id="3.40.50.1010">
    <property type="entry name" value="5'-nuclease"/>
    <property type="match status" value="1"/>
</dbReference>
<keyword evidence="4" id="KW-0460">Magnesium</keyword>
<accession>A0ABU7V626</accession>
<dbReference type="EMBL" id="JAZHOV010000003">
    <property type="protein sequence ID" value="MEF2254713.1"/>
    <property type="molecule type" value="Genomic_DNA"/>
</dbReference>
<evidence type="ECO:0000256" key="3">
    <source>
        <dbReference type="ARBA" id="ARBA00022801"/>
    </source>
</evidence>
<name>A0ABU7V626_9MICO</name>
<proteinExistence type="predicted"/>
<dbReference type="Pfam" id="PF01850">
    <property type="entry name" value="PIN"/>
    <property type="match status" value="1"/>
</dbReference>
<keyword evidence="7" id="KW-1185">Reference proteome</keyword>
<sequence length="147" mass="16161">MSVSHAALLDTDVYSALFITPARVVEKQGHPVDAWRIALTGYRPVIAFQTRAEILGGALLARWGAKRLDQTREQLDATPTVDEDINVVDAYSQLLVEARDLGHPLGDAAHHVGDRWIAACAIAKMLPLLTGNARHFRGAPRLELLEY</sequence>
<dbReference type="Proteomes" id="UP001351900">
    <property type="component" value="Unassembled WGS sequence"/>
</dbReference>
<evidence type="ECO:0000256" key="1">
    <source>
        <dbReference type="ARBA" id="ARBA00022722"/>
    </source>
</evidence>